<proteinExistence type="predicted"/>
<accession>A0A4U6W9C5</accession>
<evidence type="ECO:0000256" key="1">
    <source>
        <dbReference type="SAM" id="SignalP"/>
    </source>
</evidence>
<gene>
    <name evidence="2" type="ORF">SEVIR_1G124133v2</name>
</gene>
<evidence type="ECO:0000313" key="2">
    <source>
        <dbReference type="EMBL" id="TKW38575.1"/>
    </source>
</evidence>
<dbReference type="Proteomes" id="UP000298652">
    <property type="component" value="Chromosome 1"/>
</dbReference>
<evidence type="ECO:0000313" key="3">
    <source>
        <dbReference type="Proteomes" id="UP000298652"/>
    </source>
</evidence>
<feature type="signal peptide" evidence="1">
    <location>
        <begin position="1"/>
        <end position="23"/>
    </location>
</feature>
<dbReference type="EMBL" id="CM016552">
    <property type="protein sequence ID" value="TKW38575.1"/>
    <property type="molecule type" value="Genomic_DNA"/>
</dbReference>
<organism evidence="2 3">
    <name type="scientific">Setaria viridis</name>
    <name type="common">Green bristlegrass</name>
    <name type="synonym">Setaria italica subsp. viridis</name>
    <dbReference type="NCBI Taxonomy" id="4556"/>
    <lineage>
        <taxon>Eukaryota</taxon>
        <taxon>Viridiplantae</taxon>
        <taxon>Streptophyta</taxon>
        <taxon>Embryophyta</taxon>
        <taxon>Tracheophyta</taxon>
        <taxon>Spermatophyta</taxon>
        <taxon>Magnoliopsida</taxon>
        <taxon>Liliopsida</taxon>
        <taxon>Poales</taxon>
        <taxon>Poaceae</taxon>
        <taxon>PACMAD clade</taxon>
        <taxon>Panicoideae</taxon>
        <taxon>Panicodae</taxon>
        <taxon>Paniceae</taxon>
        <taxon>Cenchrinae</taxon>
        <taxon>Setaria</taxon>
    </lineage>
</organism>
<feature type="chain" id="PRO_5020649143" evidence="1">
    <location>
        <begin position="24"/>
        <end position="63"/>
    </location>
</feature>
<dbReference type="Gramene" id="TKW38575">
    <property type="protein sequence ID" value="TKW38575"/>
    <property type="gene ID" value="SEVIR_1G124133v2"/>
</dbReference>
<dbReference type="AlphaFoldDB" id="A0A4U6W9C5"/>
<reference evidence="2" key="1">
    <citation type="submission" date="2019-03" db="EMBL/GenBank/DDBJ databases">
        <title>WGS assembly of Setaria viridis.</title>
        <authorList>
            <person name="Huang P."/>
            <person name="Jenkins J."/>
            <person name="Grimwood J."/>
            <person name="Barry K."/>
            <person name="Healey A."/>
            <person name="Mamidi S."/>
            <person name="Sreedasyam A."/>
            <person name="Shu S."/>
            <person name="Feldman M."/>
            <person name="Wu J."/>
            <person name="Yu Y."/>
            <person name="Chen C."/>
            <person name="Johnson J."/>
            <person name="Rokhsar D."/>
            <person name="Baxter I."/>
            <person name="Schmutz J."/>
            <person name="Brutnell T."/>
            <person name="Kellogg E."/>
        </authorList>
    </citation>
    <scope>NUCLEOTIDE SEQUENCE [LARGE SCALE GENOMIC DNA]</scope>
</reference>
<name>A0A4U6W9C5_SETVI</name>
<keyword evidence="3" id="KW-1185">Reference proteome</keyword>
<sequence>MSFSLPQCWLLSLNGECFLLASSLRVLVSKKCLMGWGKGKGAGMLDYNHAGYPGCCGPRIMLM</sequence>
<protein>
    <submittedName>
        <fullName evidence="2">Uncharacterized protein</fullName>
    </submittedName>
</protein>
<keyword evidence="1" id="KW-0732">Signal</keyword>